<dbReference type="InterPro" id="IPR042238">
    <property type="entry name" value="Rad28/ERCC8/Ckn1/ATCSA-1"/>
</dbReference>
<dbReference type="EMBL" id="LGRX02025409">
    <property type="protein sequence ID" value="KAK3252444.1"/>
    <property type="molecule type" value="Genomic_DNA"/>
</dbReference>
<dbReference type="GO" id="GO:0043161">
    <property type="term" value="P:proteasome-mediated ubiquitin-dependent protein catabolic process"/>
    <property type="evidence" value="ECO:0007669"/>
    <property type="project" value="TreeGrafter"/>
</dbReference>
<dbReference type="GO" id="GO:0006283">
    <property type="term" value="P:transcription-coupled nucleotide-excision repair"/>
    <property type="evidence" value="ECO:0007669"/>
    <property type="project" value="InterPro"/>
</dbReference>
<sequence>MRAGVHMLSAGRDGRVRCWDVTNGRNTLVNYPETQRGIAPKPVEMAASEDGHNFYFPCGNNLKVYETHTGSHHSTLKGHFESINCSASNPMSSEVYTGSNDRQILVWEPPPLSHYSDTQDEGDEVGGRVEGRRDDGDAWSDSD</sequence>
<keyword evidence="4" id="KW-1185">Reference proteome</keyword>
<dbReference type="SMART" id="SM00320">
    <property type="entry name" value="WD40"/>
    <property type="match status" value="1"/>
</dbReference>
<dbReference type="AlphaFoldDB" id="A0AAE0F5N2"/>
<feature type="repeat" description="WD" evidence="1">
    <location>
        <begin position="1"/>
        <end position="29"/>
    </location>
</feature>
<protein>
    <submittedName>
        <fullName evidence="3">Uncharacterized protein</fullName>
    </submittedName>
</protein>
<reference evidence="3 4" key="1">
    <citation type="journal article" date="2015" name="Genome Biol. Evol.">
        <title>Comparative Genomics of a Bacterivorous Green Alga Reveals Evolutionary Causalities and Consequences of Phago-Mixotrophic Mode of Nutrition.</title>
        <authorList>
            <person name="Burns J.A."/>
            <person name="Paasch A."/>
            <person name="Narechania A."/>
            <person name="Kim E."/>
        </authorList>
    </citation>
    <scope>NUCLEOTIDE SEQUENCE [LARGE SCALE GENOMIC DNA]</scope>
    <source>
        <strain evidence="3 4">PLY_AMNH</strain>
    </source>
</reference>
<dbReference type="PROSITE" id="PS50082">
    <property type="entry name" value="WD_REPEATS_2"/>
    <property type="match status" value="2"/>
</dbReference>
<dbReference type="SUPFAM" id="SSF50978">
    <property type="entry name" value="WD40 repeat-like"/>
    <property type="match status" value="1"/>
</dbReference>
<accession>A0AAE0F5N2</accession>
<feature type="repeat" description="WD" evidence="1">
    <location>
        <begin position="76"/>
        <end position="108"/>
    </location>
</feature>
<dbReference type="InterPro" id="IPR015943">
    <property type="entry name" value="WD40/YVTN_repeat-like_dom_sf"/>
</dbReference>
<dbReference type="InterPro" id="IPR036322">
    <property type="entry name" value="WD40_repeat_dom_sf"/>
</dbReference>
<evidence type="ECO:0000256" key="2">
    <source>
        <dbReference type="SAM" id="MobiDB-lite"/>
    </source>
</evidence>
<name>A0AAE0F5N2_9CHLO</name>
<dbReference type="Pfam" id="PF00400">
    <property type="entry name" value="WD40"/>
    <property type="match status" value="1"/>
</dbReference>
<dbReference type="GO" id="GO:0031464">
    <property type="term" value="C:Cul4A-RING E3 ubiquitin ligase complex"/>
    <property type="evidence" value="ECO:0007669"/>
    <property type="project" value="TreeGrafter"/>
</dbReference>
<dbReference type="InterPro" id="IPR001680">
    <property type="entry name" value="WD40_rpt"/>
</dbReference>
<gene>
    <name evidence="3" type="ORF">CYMTET_38266</name>
</gene>
<dbReference type="PANTHER" id="PTHR46202:SF1">
    <property type="entry name" value="DNA EXCISION REPAIR PROTEIN ERCC-8"/>
    <property type="match status" value="1"/>
</dbReference>
<dbReference type="PANTHER" id="PTHR46202">
    <property type="entry name" value="DNA EXCISION REPAIR PROTEIN ERCC-8"/>
    <property type="match status" value="1"/>
</dbReference>
<dbReference type="Gene3D" id="2.130.10.10">
    <property type="entry name" value="YVTN repeat-like/Quinoprotein amine dehydrogenase"/>
    <property type="match status" value="1"/>
</dbReference>
<feature type="compositionally biased region" description="Basic and acidic residues" evidence="2">
    <location>
        <begin position="125"/>
        <end position="136"/>
    </location>
</feature>
<organism evidence="3 4">
    <name type="scientific">Cymbomonas tetramitiformis</name>
    <dbReference type="NCBI Taxonomy" id="36881"/>
    <lineage>
        <taxon>Eukaryota</taxon>
        <taxon>Viridiplantae</taxon>
        <taxon>Chlorophyta</taxon>
        <taxon>Pyramimonadophyceae</taxon>
        <taxon>Pyramimonadales</taxon>
        <taxon>Pyramimonadaceae</taxon>
        <taxon>Cymbomonas</taxon>
    </lineage>
</organism>
<proteinExistence type="predicted"/>
<dbReference type="GO" id="GO:0000209">
    <property type="term" value="P:protein polyubiquitination"/>
    <property type="evidence" value="ECO:0007669"/>
    <property type="project" value="TreeGrafter"/>
</dbReference>
<keyword evidence="1" id="KW-0853">WD repeat</keyword>
<dbReference type="PROSITE" id="PS50294">
    <property type="entry name" value="WD_REPEATS_REGION"/>
    <property type="match status" value="1"/>
</dbReference>
<comment type="caution">
    <text evidence="3">The sequence shown here is derived from an EMBL/GenBank/DDBJ whole genome shotgun (WGS) entry which is preliminary data.</text>
</comment>
<dbReference type="Proteomes" id="UP001190700">
    <property type="component" value="Unassembled WGS sequence"/>
</dbReference>
<dbReference type="GO" id="GO:0000109">
    <property type="term" value="C:nucleotide-excision repair complex"/>
    <property type="evidence" value="ECO:0007669"/>
    <property type="project" value="TreeGrafter"/>
</dbReference>
<evidence type="ECO:0000256" key="1">
    <source>
        <dbReference type="PROSITE-ProRule" id="PRU00221"/>
    </source>
</evidence>
<evidence type="ECO:0000313" key="4">
    <source>
        <dbReference type="Proteomes" id="UP001190700"/>
    </source>
</evidence>
<feature type="region of interest" description="Disordered" evidence="2">
    <location>
        <begin position="109"/>
        <end position="143"/>
    </location>
</feature>
<evidence type="ECO:0000313" key="3">
    <source>
        <dbReference type="EMBL" id="KAK3252444.1"/>
    </source>
</evidence>